<evidence type="ECO:0000256" key="4">
    <source>
        <dbReference type="ARBA" id="ARBA00023136"/>
    </source>
</evidence>
<feature type="region of interest" description="Disordered" evidence="5">
    <location>
        <begin position="124"/>
        <end position="148"/>
    </location>
</feature>
<dbReference type="Gene3D" id="1.50.10.150">
    <property type="entry name" value="Voltage-dependent anion channel"/>
    <property type="match status" value="1"/>
</dbReference>
<name>A0ABP9JFZ4_9ACTN</name>
<feature type="transmembrane region" description="Helical" evidence="6">
    <location>
        <begin position="458"/>
        <end position="479"/>
    </location>
</feature>
<dbReference type="PANTHER" id="PTHR36849:SF1">
    <property type="entry name" value="CYTOPLASMIC PROTEIN"/>
    <property type="match status" value="1"/>
</dbReference>
<feature type="transmembrane region" description="Helical" evidence="6">
    <location>
        <begin position="289"/>
        <end position="309"/>
    </location>
</feature>
<evidence type="ECO:0000256" key="1">
    <source>
        <dbReference type="ARBA" id="ARBA00004141"/>
    </source>
</evidence>
<feature type="transmembrane region" description="Helical" evidence="6">
    <location>
        <begin position="225"/>
        <end position="242"/>
    </location>
</feature>
<feature type="transmembrane region" description="Helical" evidence="6">
    <location>
        <begin position="159"/>
        <end position="179"/>
    </location>
</feature>
<evidence type="ECO:0000256" key="2">
    <source>
        <dbReference type="ARBA" id="ARBA00022692"/>
    </source>
</evidence>
<organism evidence="7 8">
    <name type="scientific">Streptomyces siamensis</name>
    <dbReference type="NCBI Taxonomy" id="1274986"/>
    <lineage>
        <taxon>Bacteria</taxon>
        <taxon>Bacillati</taxon>
        <taxon>Actinomycetota</taxon>
        <taxon>Actinomycetes</taxon>
        <taxon>Kitasatosporales</taxon>
        <taxon>Streptomycetaceae</taxon>
        <taxon>Streptomyces</taxon>
    </lineage>
</organism>
<feature type="transmembrane region" description="Helical" evidence="6">
    <location>
        <begin position="355"/>
        <end position="374"/>
    </location>
</feature>
<dbReference type="CDD" id="cd09319">
    <property type="entry name" value="TDT_like_1"/>
    <property type="match status" value="1"/>
</dbReference>
<dbReference type="InterPro" id="IPR052552">
    <property type="entry name" value="YeaO-like"/>
</dbReference>
<evidence type="ECO:0008006" key="9">
    <source>
        <dbReference type="Google" id="ProtNLM"/>
    </source>
</evidence>
<feature type="compositionally biased region" description="Basic and acidic residues" evidence="5">
    <location>
        <begin position="486"/>
        <end position="503"/>
    </location>
</feature>
<dbReference type="Pfam" id="PF22752">
    <property type="entry name" value="DUF488-N3i"/>
    <property type="match status" value="1"/>
</dbReference>
<feature type="transmembrane region" description="Helical" evidence="6">
    <location>
        <begin position="185"/>
        <end position="204"/>
    </location>
</feature>
<evidence type="ECO:0000256" key="6">
    <source>
        <dbReference type="SAM" id="Phobius"/>
    </source>
</evidence>
<keyword evidence="3 6" id="KW-1133">Transmembrane helix</keyword>
<feature type="compositionally biased region" description="Polar residues" evidence="5">
    <location>
        <begin position="515"/>
        <end position="525"/>
    </location>
</feature>
<evidence type="ECO:0000313" key="8">
    <source>
        <dbReference type="Proteomes" id="UP001501759"/>
    </source>
</evidence>
<feature type="transmembrane region" description="Helical" evidence="6">
    <location>
        <begin position="386"/>
        <end position="408"/>
    </location>
</feature>
<feature type="transmembrane region" description="Helical" evidence="6">
    <location>
        <begin position="420"/>
        <end position="438"/>
    </location>
</feature>
<gene>
    <name evidence="7" type="ORF">GCM10023335_67060</name>
</gene>
<accession>A0ABP9JFZ4</accession>
<reference evidence="8" key="1">
    <citation type="journal article" date="2019" name="Int. J. Syst. Evol. Microbiol.">
        <title>The Global Catalogue of Microorganisms (GCM) 10K type strain sequencing project: providing services to taxonomists for standard genome sequencing and annotation.</title>
        <authorList>
            <consortium name="The Broad Institute Genomics Platform"/>
            <consortium name="The Broad Institute Genome Sequencing Center for Infectious Disease"/>
            <person name="Wu L."/>
            <person name="Ma J."/>
        </authorList>
    </citation>
    <scope>NUCLEOTIDE SEQUENCE [LARGE SCALE GENOMIC DNA]</scope>
    <source>
        <strain evidence="8">JCM 18409</strain>
    </source>
</reference>
<sequence length="525" mass="56455">MAKQITCHSIYEQTPTQDGEAGNRVLVDRVWPGGIRRRGAPLDEWMRDIAPSAALQRWYGYNPLQFDEFRRRYLLELADQGHRQAAARLRDLAELGNLTLLTATQDMGRSHALVLAEWLSDPEDHDARRHDDHSEPGRTGAAPRPPGHRAAVSTAVANLNAGALAFVMGTGIVSTALYVVGAGTASAALLWVALAGFVVLVPAYGWRLLRHRERFVADLLGPRSFAFLTLAISSNVLAARFVPDGHTAVAGAFLAFGALGWLLLDYGIPLALITASRRGPSLDQVNGTWFLWAVGSESVAVAAASLALVTPGHVLPVLAVVCWAVGLIQYLLTAGLVLARLLARPVQPEGLMTSVWIFMGAAAITVLAGVRLISLPPGSTLLSRPVVLGSSVVLWAFSSWLIPLLLALGAWRHALRRIPLCYELGWWNLVFPIGMYAVTTHELGRVTGTSWMTAMGRWEVWVAAAVWALAFVAMVSVALRPRSTSVREGRAEHGSGTDTEHGSGTDTGQAARPESTGSTPTRPLP</sequence>
<feature type="region of interest" description="Disordered" evidence="5">
    <location>
        <begin position="486"/>
        <end position="525"/>
    </location>
</feature>
<proteinExistence type="predicted"/>
<feature type="compositionally biased region" description="Basic and acidic residues" evidence="5">
    <location>
        <begin position="125"/>
        <end position="136"/>
    </location>
</feature>
<feature type="transmembrane region" description="Helical" evidence="6">
    <location>
        <begin position="248"/>
        <end position="268"/>
    </location>
</feature>
<dbReference type="EMBL" id="BAABKB010000031">
    <property type="protein sequence ID" value="GAA5028807.1"/>
    <property type="molecule type" value="Genomic_DNA"/>
</dbReference>
<dbReference type="InterPro" id="IPR004695">
    <property type="entry name" value="SLAC1/Mae1/Ssu1/TehA"/>
</dbReference>
<dbReference type="InterPro" id="IPR038665">
    <property type="entry name" value="Voltage-dep_anion_channel_sf"/>
</dbReference>
<feature type="transmembrane region" description="Helical" evidence="6">
    <location>
        <begin position="315"/>
        <end position="343"/>
    </location>
</feature>
<evidence type="ECO:0000313" key="7">
    <source>
        <dbReference type="EMBL" id="GAA5028807.1"/>
    </source>
</evidence>
<dbReference type="Proteomes" id="UP001501759">
    <property type="component" value="Unassembled WGS sequence"/>
</dbReference>
<dbReference type="RefSeq" id="WP_345656513.1">
    <property type="nucleotide sequence ID" value="NZ_BAABKB010000031.1"/>
</dbReference>
<comment type="subcellular location">
    <subcellularLocation>
        <location evidence="1">Membrane</location>
        <topology evidence="1">Multi-pass membrane protein</topology>
    </subcellularLocation>
</comment>
<keyword evidence="2 6" id="KW-0812">Transmembrane</keyword>
<keyword evidence="8" id="KW-1185">Reference proteome</keyword>
<evidence type="ECO:0000256" key="5">
    <source>
        <dbReference type="SAM" id="MobiDB-lite"/>
    </source>
</evidence>
<keyword evidence="4 6" id="KW-0472">Membrane</keyword>
<comment type="caution">
    <text evidence="7">The sequence shown here is derived from an EMBL/GenBank/DDBJ whole genome shotgun (WGS) entry which is preliminary data.</text>
</comment>
<protein>
    <recommendedName>
        <fullName evidence="9">DUF488 family protein</fullName>
    </recommendedName>
</protein>
<dbReference type="PANTHER" id="PTHR36849">
    <property type="entry name" value="CYTOPLASMIC PROTEIN-RELATED"/>
    <property type="match status" value="1"/>
</dbReference>
<evidence type="ECO:0000256" key="3">
    <source>
        <dbReference type="ARBA" id="ARBA00022989"/>
    </source>
</evidence>
<dbReference type="Pfam" id="PF03595">
    <property type="entry name" value="SLAC1"/>
    <property type="match status" value="1"/>
</dbReference>